<dbReference type="AlphaFoldDB" id="A0A2M7T7P8"/>
<dbReference type="InterPro" id="IPR017900">
    <property type="entry name" value="4Fe4S_Fe_S_CS"/>
</dbReference>
<evidence type="ECO:0000256" key="1">
    <source>
        <dbReference type="ARBA" id="ARBA00022485"/>
    </source>
</evidence>
<dbReference type="GO" id="GO:0046872">
    <property type="term" value="F:metal ion binding"/>
    <property type="evidence" value="ECO:0007669"/>
    <property type="project" value="UniProtKB-KW"/>
</dbReference>
<protein>
    <submittedName>
        <fullName evidence="6">4Fe-4S ferredoxin</fullName>
    </submittedName>
</protein>
<dbReference type="PROSITE" id="PS51379">
    <property type="entry name" value="4FE4S_FER_2"/>
    <property type="match status" value="2"/>
</dbReference>
<evidence type="ECO:0000313" key="6">
    <source>
        <dbReference type="EMBL" id="PIZ38325.1"/>
    </source>
</evidence>
<dbReference type="InterPro" id="IPR045865">
    <property type="entry name" value="ACT-like_dom_sf"/>
</dbReference>
<dbReference type="Proteomes" id="UP000230956">
    <property type="component" value="Unassembled WGS sequence"/>
</dbReference>
<dbReference type="PANTHER" id="PTHR43687">
    <property type="entry name" value="ADENYLYLSULFATE REDUCTASE, BETA SUBUNIT"/>
    <property type="match status" value="1"/>
</dbReference>
<dbReference type="SMART" id="SM00930">
    <property type="entry name" value="NIL"/>
    <property type="match status" value="1"/>
</dbReference>
<dbReference type="GO" id="GO:0051539">
    <property type="term" value="F:4 iron, 4 sulfur cluster binding"/>
    <property type="evidence" value="ECO:0007669"/>
    <property type="project" value="UniProtKB-KW"/>
</dbReference>
<dbReference type="EMBL" id="PFNG01000151">
    <property type="protein sequence ID" value="PIZ38325.1"/>
    <property type="molecule type" value="Genomic_DNA"/>
</dbReference>
<name>A0A2M7T7P8_9ACTN</name>
<dbReference type="Gene3D" id="3.30.70.20">
    <property type="match status" value="1"/>
</dbReference>
<evidence type="ECO:0000259" key="5">
    <source>
        <dbReference type="PROSITE" id="PS51379"/>
    </source>
</evidence>
<keyword evidence="3" id="KW-0408">Iron</keyword>
<feature type="domain" description="4Fe-4S ferredoxin-type" evidence="5">
    <location>
        <begin position="105"/>
        <end position="133"/>
    </location>
</feature>
<keyword evidence="4" id="KW-0411">Iron-sulfur</keyword>
<gene>
    <name evidence="6" type="ORF">COY37_06310</name>
</gene>
<accession>A0A2M7T7P8</accession>
<dbReference type="InterPro" id="IPR017896">
    <property type="entry name" value="4Fe4S_Fe-S-bd"/>
</dbReference>
<evidence type="ECO:0000256" key="3">
    <source>
        <dbReference type="ARBA" id="ARBA00023004"/>
    </source>
</evidence>
<evidence type="ECO:0000313" key="7">
    <source>
        <dbReference type="Proteomes" id="UP000230956"/>
    </source>
</evidence>
<proteinExistence type="predicted"/>
<dbReference type="Pfam" id="PF09383">
    <property type="entry name" value="NIL"/>
    <property type="match status" value="1"/>
</dbReference>
<dbReference type="RefSeq" id="WP_286679361.1">
    <property type="nucleotide sequence ID" value="NZ_MNXI01000146.1"/>
</dbReference>
<keyword evidence="1" id="KW-0004">4Fe-4S</keyword>
<dbReference type="Pfam" id="PF14697">
    <property type="entry name" value="Fer4_21"/>
    <property type="match status" value="1"/>
</dbReference>
<dbReference type="InterPro" id="IPR018449">
    <property type="entry name" value="NIL_domain"/>
</dbReference>
<dbReference type="InterPro" id="IPR050572">
    <property type="entry name" value="Fe-S_Ferredoxin"/>
</dbReference>
<dbReference type="PROSITE" id="PS00198">
    <property type="entry name" value="4FE4S_FER_1"/>
    <property type="match status" value="1"/>
</dbReference>
<sequence>MAKKKIVLHFPEESIEKPLTYHLVKDYDLIPNILRAQIDENEGMLVMDLEGAPDQIQKGIAFLKEQNVGIQEAIKDIIVDRERCVDCGSCTGVCRPGALTMGSDWKLAFDQEKCVFCQLCINACPVRAIKVQF</sequence>
<dbReference type="SUPFAM" id="SSF55021">
    <property type="entry name" value="ACT-like"/>
    <property type="match status" value="1"/>
</dbReference>
<keyword evidence="2" id="KW-0479">Metal-binding</keyword>
<organism evidence="6 7">
    <name type="scientific">Candidatus Aquicultor secundus</name>
    <dbReference type="NCBI Taxonomy" id="1973895"/>
    <lineage>
        <taxon>Bacteria</taxon>
        <taxon>Bacillati</taxon>
        <taxon>Actinomycetota</taxon>
        <taxon>Candidatus Aquicultoria</taxon>
        <taxon>Candidatus Aquicultorales</taxon>
        <taxon>Candidatus Aquicultoraceae</taxon>
        <taxon>Candidatus Aquicultor</taxon>
    </lineage>
</organism>
<reference evidence="7" key="1">
    <citation type="submission" date="2017-09" db="EMBL/GenBank/DDBJ databases">
        <title>Depth-based differentiation of microbial function through sediment-hosted aquifers and enrichment of novel symbionts in the deep terrestrial subsurface.</title>
        <authorList>
            <person name="Probst A.J."/>
            <person name="Ladd B."/>
            <person name="Jarett J.K."/>
            <person name="Geller-Mcgrath D.E."/>
            <person name="Sieber C.M.K."/>
            <person name="Emerson J.B."/>
            <person name="Anantharaman K."/>
            <person name="Thomas B.C."/>
            <person name="Malmstrom R."/>
            <person name="Stieglmeier M."/>
            <person name="Klingl A."/>
            <person name="Woyke T."/>
            <person name="Ryan C.M."/>
            <person name="Banfield J.F."/>
        </authorList>
    </citation>
    <scope>NUCLEOTIDE SEQUENCE [LARGE SCALE GENOMIC DNA]</scope>
</reference>
<dbReference type="PANTHER" id="PTHR43687:SF1">
    <property type="entry name" value="FERREDOXIN III"/>
    <property type="match status" value="1"/>
</dbReference>
<evidence type="ECO:0000256" key="2">
    <source>
        <dbReference type="ARBA" id="ARBA00022723"/>
    </source>
</evidence>
<dbReference type="SUPFAM" id="SSF54862">
    <property type="entry name" value="4Fe-4S ferredoxins"/>
    <property type="match status" value="1"/>
</dbReference>
<comment type="caution">
    <text evidence="6">The sequence shown here is derived from an EMBL/GenBank/DDBJ whole genome shotgun (WGS) entry which is preliminary data.</text>
</comment>
<evidence type="ECO:0000256" key="4">
    <source>
        <dbReference type="ARBA" id="ARBA00023014"/>
    </source>
</evidence>
<dbReference type="Gene3D" id="3.30.70.260">
    <property type="match status" value="1"/>
</dbReference>
<feature type="domain" description="4Fe-4S ferredoxin-type" evidence="5">
    <location>
        <begin position="75"/>
        <end position="104"/>
    </location>
</feature>